<dbReference type="SMART" id="SM00091">
    <property type="entry name" value="PAS"/>
    <property type="match status" value="1"/>
</dbReference>
<dbReference type="Gene3D" id="1.10.3210.10">
    <property type="entry name" value="Hypothetical protein af1432"/>
    <property type="match status" value="1"/>
</dbReference>
<dbReference type="InterPro" id="IPR000160">
    <property type="entry name" value="GGDEF_dom"/>
</dbReference>
<proteinExistence type="predicted"/>
<dbReference type="AlphaFoldDB" id="A0A6N2TBE5"/>
<dbReference type="Pfam" id="PF00990">
    <property type="entry name" value="GGDEF"/>
    <property type="match status" value="1"/>
</dbReference>
<dbReference type="CDD" id="cd01949">
    <property type="entry name" value="GGDEF"/>
    <property type="match status" value="1"/>
</dbReference>
<dbReference type="SMART" id="SM00267">
    <property type="entry name" value="GGDEF"/>
    <property type="match status" value="1"/>
</dbReference>
<dbReference type="CDD" id="cd00130">
    <property type="entry name" value="PAS"/>
    <property type="match status" value="1"/>
</dbReference>
<dbReference type="Gene3D" id="3.30.450.20">
    <property type="entry name" value="PAS domain"/>
    <property type="match status" value="1"/>
</dbReference>
<dbReference type="EMBL" id="CACRSQ010000003">
    <property type="protein sequence ID" value="VYT02103.1"/>
    <property type="molecule type" value="Genomic_DNA"/>
</dbReference>
<accession>A0A6N2TBE5</accession>
<dbReference type="Gene3D" id="3.30.70.270">
    <property type="match status" value="1"/>
</dbReference>
<reference evidence="1" key="1">
    <citation type="submission" date="2019-11" db="EMBL/GenBank/DDBJ databases">
        <authorList>
            <person name="Feng L."/>
        </authorList>
    </citation>
    <scope>NUCLEOTIDE SEQUENCE</scope>
    <source>
        <strain evidence="1">AcaccaeLFYP115</strain>
    </source>
</reference>
<dbReference type="Pfam" id="PF13188">
    <property type="entry name" value="PAS_8"/>
    <property type="match status" value="1"/>
</dbReference>
<name>A0A6N2TBE5_9FIRM</name>
<dbReference type="InterPro" id="IPR043128">
    <property type="entry name" value="Rev_trsase/Diguanyl_cyclase"/>
</dbReference>
<gene>
    <name evidence="1" type="primary">rpfG_3</name>
    <name evidence="1" type="ORF">ACLFYP115_01330</name>
</gene>
<dbReference type="NCBIfam" id="TIGR00254">
    <property type="entry name" value="GGDEF"/>
    <property type="match status" value="1"/>
</dbReference>
<dbReference type="NCBIfam" id="TIGR00229">
    <property type="entry name" value="sensory_box"/>
    <property type="match status" value="1"/>
</dbReference>
<dbReference type="GO" id="GO:0071111">
    <property type="term" value="F:cyclic-guanylate-specific phosphodiesterase activity"/>
    <property type="evidence" value="ECO:0007669"/>
    <property type="project" value="UniProtKB-EC"/>
</dbReference>
<dbReference type="InterPro" id="IPR037522">
    <property type="entry name" value="HD_GYP_dom"/>
</dbReference>
<organism evidence="1">
    <name type="scientific">Anaerostipes caccae</name>
    <dbReference type="NCBI Taxonomy" id="105841"/>
    <lineage>
        <taxon>Bacteria</taxon>
        <taxon>Bacillati</taxon>
        <taxon>Bacillota</taxon>
        <taxon>Clostridia</taxon>
        <taxon>Lachnospirales</taxon>
        <taxon>Lachnospiraceae</taxon>
        <taxon>Anaerostipes</taxon>
    </lineage>
</organism>
<evidence type="ECO:0000313" key="1">
    <source>
        <dbReference type="EMBL" id="VYT02103.1"/>
    </source>
</evidence>
<dbReference type="Pfam" id="PF13487">
    <property type="entry name" value="HD_5"/>
    <property type="match status" value="1"/>
</dbReference>
<dbReference type="EC" id="3.1.4.52" evidence="1"/>
<dbReference type="InterPro" id="IPR003607">
    <property type="entry name" value="HD/PDEase_dom"/>
</dbReference>
<sequence length="507" mass="58969">MSNLNHFHLEKTGKEQSVEELTKQIEHLEYNLEECRKKRMHYQQLFHSAPAGYLVFDQEGRIADANHRFCSMVSVPFQDRCSYNIRDLTDKDTREELDMMIHGLLKKDQVLSIEARMLCRNSYIPVIITGNRYGQPLGRMENKASMLFAGIVTEVSELKKEQQKIREKSIHDSLTGFYNRMFYNEYLLYCDKTDDLPLSAAILDLDRLKMINDSLGHSFGDRAITTVAKILKTYAKENYIFARIGGDEIAAFFPGTELCEAESFLKRAEEMIQLHSLSGIRLSFSWGCAVKSSPGEDILTVLSAAEDMMYRKKFRNNAVKKSETLDVILNALFTRNPKIHQHSMRMSRLFGQFSSYLGLETERVKFLQGLGYVHDIGMASISDEVLNKRDLLSYNERQEVKRHPETGYRILKSVPDMEEEAQIVLYHHENWDGSGYPYGLSGDSIPVESRMLLILDTYDRMKYAPFGRYRHSEKEIIKELKRWSGRQFDPLLTKKFIEWMEGRKKQR</sequence>
<dbReference type="PROSITE" id="PS50112">
    <property type="entry name" value="PAS"/>
    <property type="match status" value="1"/>
</dbReference>
<dbReference type="RefSeq" id="WP_006566979.1">
    <property type="nucleotide sequence ID" value="NZ_BAABZP010000002.1"/>
</dbReference>
<dbReference type="SUPFAM" id="SSF55785">
    <property type="entry name" value="PYP-like sensor domain (PAS domain)"/>
    <property type="match status" value="1"/>
</dbReference>
<dbReference type="CDD" id="cd00077">
    <property type="entry name" value="HDc"/>
    <property type="match status" value="1"/>
</dbReference>
<protein>
    <submittedName>
        <fullName evidence="1">Cyclic di-GMP phosphodiesterase response regulator RpfG</fullName>
        <ecNumber evidence="1">3.1.4.52</ecNumber>
    </submittedName>
</protein>
<dbReference type="SUPFAM" id="SSF55073">
    <property type="entry name" value="Nucleotide cyclase"/>
    <property type="match status" value="1"/>
</dbReference>
<dbReference type="InterPro" id="IPR035965">
    <property type="entry name" value="PAS-like_dom_sf"/>
</dbReference>
<dbReference type="InterPro" id="IPR029787">
    <property type="entry name" value="Nucleotide_cyclase"/>
</dbReference>
<dbReference type="SUPFAM" id="SSF109604">
    <property type="entry name" value="HD-domain/PDEase-like"/>
    <property type="match status" value="1"/>
</dbReference>
<dbReference type="PANTHER" id="PTHR43155">
    <property type="entry name" value="CYCLIC DI-GMP PHOSPHODIESTERASE PA4108-RELATED"/>
    <property type="match status" value="1"/>
</dbReference>
<keyword evidence="1" id="KW-0378">Hydrolase</keyword>
<dbReference type="InterPro" id="IPR000014">
    <property type="entry name" value="PAS"/>
</dbReference>
<dbReference type="PANTHER" id="PTHR43155:SF2">
    <property type="entry name" value="CYCLIC DI-GMP PHOSPHODIESTERASE PA4108"/>
    <property type="match status" value="1"/>
</dbReference>
<dbReference type="PROSITE" id="PS50887">
    <property type="entry name" value="GGDEF"/>
    <property type="match status" value="1"/>
</dbReference>
<dbReference type="PROSITE" id="PS51832">
    <property type="entry name" value="HD_GYP"/>
    <property type="match status" value="1"/>
</dbReference>